<feature type="chain" id="PRO_5037987952" description="Glycoside hydrolase" evidence="2">
    <location>
        <begin position="31"/>
        <end position="943"/>
    </location>
</feature>
<sequence length="943" mass="102899">MQGFLRQQSSKAASSVLLALLLSAIAPAHAQSIQTIEQNFQTPSNAARPMVRWWWFGLAVEKPEILRELQQMKADGMQGAELAFEYPQVLDDPAKGLKNLPFLSPEFLDDVRYAQEEGRKLGLRIDVTLGSGWPYGGSNTTLAEAAGRLRVAEVPVPAGATSATEPQMEEGDSLISFAIADSKPLPPETHPRSRGHLAQPHPADFDPATARPFTLTNRTAVVSPSDHPRVALFFIASHTRQQVKRAAVGAEGYVLDPFSHQAVATHLEKVGEPLVKAFGNTPPYAIFSDSLEAYGADWTPDLPAEFQKQNGYDLIPHLPELVAGGTPEAERVRHDWGKTLTELINENYLNQINHWAIEHNTKFRSQTYGEPAVSFSSQNLVALAEGEGPQWRQFSTLRWATSANHVFGHTVTSGETFTWLHSPVFRATPLDMKSEADVDFLTGENQIMCHGWPYSPPDHKVPEPGWSLYAAAALNDHNPWHPVMPDVTRYIARISYLLRQGEPANQVAILLPTDDAWASFSPGHVTVTGAMQRLITPALMSTILSSGYNADFIDADAINSVGLGTHQILVLPPTDRIPVDTLNKIAAWVKAGGKVIAIGHVPTIDAEGKPLDASTTAFIPVVPDTSALPQALWNAAKPDLQIDFGQTNPMAVTEQDQVGYIRRKLPNADIYFVANTGNSPVGFLGTFSTTHKYVSQWNPDDGTASSPATLVLNNRITTSLAPYGSAIFVFSDEPAKPTPSHIKTGHSIDLSTNWKVNFTGLHQIETEPTLTDWTQDPATLHYSGEAIYSRDVTLAPNQTHATIEIEGGKPLPGAPNSAPEHPALLPNGLPNPLITRPGPGMHAYYDPPVHEAAIVYINGQRAGALWHPPYSLDIHKFLKPGKNHIEIHVYNTALNAWSALPPHDYKPLIAKYGDRFQMQDLDKVKPIPSGILGKILLTTGASQ</sequence>
<dbReference type="Proteomes" id="UP000648801">
    <property type="component" value="Unassembled WGS sequence"/>
</dbReference>
<comment type="caution">
    <text evidence="3">The sequence shown here is derived from an EMBL/GenBank/DDBJ whole genome shotgun (WGS) entry which is preliminary data.</text>
</comment>
<name>A0A916RNV3_9BACT</name>
<gene>
    <name evidence="3" type="ORF">GCM10011507_10370</name>
</gene>
<evidence type="ECO:0000313" key="3">
    <source>
        <dbReference type="EMBL" id="GGA60761.1"/>
    </source>
</evidence>
<reference evidence="3" key="2">
    <citation type="submission" date="2020-09" db="EMBL/GenBank/DDBJ databases">
        <authorList>
            <person name="Sun Q."/>
            <person name="Zhou Y."/>
        </authorList>
    </citation>
    <scope>NUCLEOTIDE SEQUENCE</scope>
    <source>
        <strain evidence="3">CGMCC 1.15447</strain>
    </source>
</reference>
<reference evidence="3" key="1">
    <citation type="journal article" date="2014" name="Int. J. Syst. Evol. Microbiol.">
        <title>Complete genome sequence of Corynebacterium casei LMG S-19264T (=DSM 44701T), isolated from a smear-ripened cheese.</title>
        <authorList>
            <consortium name="US DOE Joint Genome Institute (JGI-PGF)"/>
            <person name="Walter F."/>
            <person name="Albersmeier A."/>
            <person name="Kalinowski J."/>
            <person name="Ruckert C."/>
        </authorList>
    </citation>
    <scope>NUCLEOTIDE SEQUENCE</scope>
    <source>
        <strain evidence="3">CGMCC 1.15447</strain>
    </source>
</reference>
<dbReference type="CDD" id="cd03143">
    <property type="entry name" value="A4_beta-galactosidase_middle_domain"/>
    <property type="match status" value="1"/>
</dbReference>
<keyword evidence="4" id="KW-1185">Reference proteome</keyword>
<dbReference type="PANTHER" id="PTHR36848">
    <property type="entry name" value="DNA-BINDING PROTEIN (PUTATIVE SECRETED PROTEIN)-RELATED"/>
    <property type="match status" value="1"/>
</dbReference>
<feature type="signal peptide" evidence="2">
    <location>
        <begin position="1"/>
        <end position="30"/>
    </location>
</feature>
<dbReference type="Pfam" id="PF17132">
    <property type="entry name" value="Glyco_hydro_106"/>
    <property type="match status" value="2"/>
</dbReference>
<dbReference type="AlphaFoldDB" id="A0A916RNV3"/>
<evidence type="ECO:0000256" key="2">
    <source>
        <dbReference type="SAM" id="SignalP"/>
    </source>
</evidence>
<proteinExistence type="predicted"/>
<keyword evidence="2" id="KW-0732">Signal</keyword>
<organism evidence="3 4">
    <name type="scientific">Edaphobacter acidisoli</name>
    <dbReference type="NCBI Taxonomy" id="2040573"/>
    <lineage>
        <taxon>Bacteria</taxon>
        <taxon>Pseudomonadati</taxon>
        <taxon>Acidobacteriota</taxon>
        <taxon>Terriglobia</taxon>
        <taxon>Terriglobales</taxon>
        <taxon>Acidobacteriaceae</taxon>
        <taxon>Edaphobacter</taxon>
    </lineage>
</organism>
<dbReference type="PANTHER" id="PTHR36848:SF2">
    <property type="entry name" value="SECRETED PROTEIN"/>
    <property type="match status" value="1"/>
</dbReference>
<dbReference type="Gene3D" id="3.40.50.880">
    <property type="match status" value="1"/>
</dbReference>
<evidence type="ECO:0000313" key="4">
    <source>
        <dbReference type="Proteomes" id="UP000648801"/>
    </source>
</evidence>
<protein>
    <recommendedName>
        <fullName evidence="5">Glycoside hydrolase</fullName>
    </recommendedName>
</protein>
<evidence type="ECO:0000256" key="1">
    <source>
        <dbReference type="SAM" id="MobiDB-lite"/>
    </source>
</evidence>
<dbReference type="InterPro" id="IPR053161">
    <property type="entry name" value="Ulvan_degrading_GH"/>
</dbReference>
<dbReference type="Gene3D" id="2.60.120.260">
    <property type="entry name" value="Galactose-binding domain-like"/>
    <property type="match status" value="1"/>
</dbReference>
<dbReference type="SUPFAM" id="SSF49785">
    <property type="entry name" value="Galactose-binding domain-like"/>
    <property type="match status" value="1"/>
</dbReference>
<dbReference type="InterPro" id="IPR008979">
    <property type="entry name" value="Galactose-bd-like_sf"/>
</dbReference>
<evidence type="ECO:0008006" key="5">
    <source>
        <dbReference type="Google" id="ProtNLM"/>
    </source>
</evidence>
<dbReference type="InterPro" id="IPR029062">
    <property type="entry name" value="Class_I_gatase-like"/>
</dbReference>
<feature type="region of interest" description="Disordered" evidence="1">
    <location>
        <begin position="184"/>
        <end position="210"/>
    </location>
</feature>
<accession>A0A916RNV3</accession>
<dbReference type="RefSeq" id="WP_188758204.1">
    <property type="nucleotide sequence ID" value="NZ_BMJB01000001.1"/>
</dbReference>
<dbReference type="EMBL" id="BMJB01000001">
    <property type="protein sequence ID" value="GGA60761.1"/>
    <property type="molecule type" value="Genomic_DNA"/>
</dbReference>